<comment type="caution">
    <text evidence="2">The sequence shown here is derived from an EMBL/GenBank/DDBJ whole genome shotgun (WGS) entry which is preliminary data.</text>
</comment>
<organism evidence="2 3">
    <name type="scientific">Candidatus Mycoplasma haematohominis</name>
    <dbReference type="NCBI Taxonomy" id="1494318"/>
    <lineage>
        <taxon>Bacteria</taxon>
        <taxon>Bacillati</taxon>
        <taxon>Mycoplasmatota</taxon>
        <taxon>Mollicutes</taxon>
        <taxon>Mycoplasmataceae</taxon>
        <taxon>Mycoplasma</taxon>
    </lineage>
</organism>
<feature type="compositionally biased region" description="Polar residues" evidence="1">
    <location>
        <begin position="204"/>
        <end position="216"/>
    </location>
</feature>
<protein>
    <submittedName>
        <fullName evidence="2">Uncharacterized protein</fullName>
    </submittedName>
</protein>
<feature type="compositionally biased region" description="Basic and acidic residues" evidence="1">
    <location>
        <begin position="193"/>
        <end position="203"/>
    </location>
</feature>
<evidence type="ECO:0000313" key="2">
    <source>
        <dbReference type="EMBL" id="GCE63612.1"/>
    </source>
</evidence>
<accession>A0A478FQJ1</accession>
<proteinExistence type="predicted"/>
<feature type="region of interest" description="Disordered" evidence="1">
    <location>
        <begin position="63"/>
        <end position="90"/>
    </location>
</feature>
<sequence>MLKETKITLSVAAVGGNSALGIYFNEFLRLYLFMTGDSDELSTLDSDTFKSIMPTRKRVETVTYTNGSKSSIDPRKSKTTPSEKISSSTFKSHTPWQMGHISNHKDKLVNGREEEAWWKSIYDQRIYIMKNQDINIEGIEFAYGFSATYIPSLNSRAIYMNQFCHFIYGNSRQYNRYKDLFWLICSINGKNPEEQEENKRISETEQATFPTPGETTNKKTITYMTLSQAKKKESDIKNIKVSEKEKYIVYDYSEEWWKWSYQYRFQKDQADESSAYPLSEQFKKVEKDWDDKLNNQSLNKVCKDFYEKSSISADEQEDALRYCSAEGK</sequence>
<dbReference type="AlphaFoldDB" id="A0A478FQJ1"/>
<evidence type="ECO:0000313" key="3">
    <source>
        <dbReference type="Proteomes" id="UP000324831"/>
    </source>
</evidence>
<reference evidence="2 3" key="1">
    <citation type="submission" date="2019-01" db="EMBL/GenBank/DDBJ databases">
        <title>Draft genome sequences of Candidatus Mycoplasma haemohominis SWG34-3 identified from a patient with pyrexia, anemia and liver dysfunction.</title>
        <authorList>
            <person name="Sekizuka T."/>
            <person name="Hattori N."/>
            <person name="Katano H."/>
            <person name="Takuma T."/>
            <person name="Ito T."/>
            <person name="Arai N."/>
            <person name="Yanai R."/>
            <person name="Ishii S."/>
            <person name="Miura Y."/>
            <person name="Tokunaga T."/>
            <person name="Watanabe H."/>
            <person name="Nomura N."/>
            <person name="Eguchi J."/>
            <person name="Arai T."/>
            <person name="Hasegawa H."/>
            <person name="Nakamaki T."/>
            <person name="Wakita T."/>
            <person name="Niki Y."/>
            <person name="Kuroda M."/>
        </authorList>
    </citation>
    <scope>NUCLEOTIDE SEQUENCE [LARGE SCALE GENOMIC DNA]</scope>
    <source>
        <strain evidence="2">SWG34-3</strain>
    </source>
</reference>
<feature type="region of interest" description="Disordered" evidence="1">
    <location>
        <begin position="193"/>
        <end position="216"/>
    </location>
</feature>
<dbReference type="EMBL" id="BIMN01000002">
    <property type="protein sequence ID" value="GCE63612.1"/>
    <property type="molecule type" value="Genomic_DNA"/>
</dbReference>
<evidence type="ECO:0000256" key="1">
    <source>
        <dbReference type="SAM" id="MobiDB-lite"/>
    </source>
</evidence>
<feature type="compositionally biased region" description="Polar residues" evidence="1">
    <location>
        <begin position="79"/>
        <end position="90"/>
    </location>
</feature>
<dbReference type="RefSeq" id="WP_216083665.1">
    <property type="nucleotide sequence ID" value="NZ_CACTIB010000031.1"/>
</dbReference>
<dbReference type="Proteomes" id="UP000324831">
    <property type="component" value="Unassembled WGS sequence"/>
</dbReference>
<name>A0A478FQJ1_9MOLU</name>
<gene>
    <name evidence="2" type="ORF">MHSWG343_06090</name>
</gene>